<keyword evidence="2" id="KW-0812">Transmembrane</keyword>
<keyword evidence="2" id="KW-0472">Membrane</keyword>
<dbReference type="RefSeq" id="WP_264743095.1">
    <property type="nucleotide sequence ID" value="NZ_JAPDHV010000003.1"/>
</dbReference>
<feature type="transmembrane region" description="Helical" evidence="2">
    <location>
        <begin position="60"/>
        <end position="82"/>
    </location>
</feature>
<organism evidence="3 4">
    <name type="scientific">Chryseobacterium oryctis</name>
    <dbReference type="NCBI Taxonomy" id="2952618"/>
    <lineage>
        <taxon>Bacteria</taxon>
        <taxon>Pseudomonadati</taxon>
        <taxon>Bacteroidota</taxon>
        <taxon>Flavobacteriia</taxon>
        <taxon>Flavobacteriales</taxon>
        <taxon>Weeksellaceae</taxon>
        <taxon>Chryseobacterium group</taxon>
        <taxon>Chryseobacterium</taxon>
    </lineage>
</organism>
<keyword evidence="2" id="KW-1133">Transmembrane helix</keyword>
<accession>A0ABT3HN18</accession>
<feature type="coiled-coil region" evidence="1">
    <location>
        <begin position="98"/>
        <end position="189"/>
    </location>
</feature>
<evidence type="ECO:0000313" key="4">
    <source>
        <dbReference type="Proteomes" id="UP001163719"/>
    </source>
</evidence>
<dbReference type="Proteomes" id="UP001163719">
    <property type="component" value="Unassembled WGS sequence"/>
</dbReference>
<proteinExistence type="predicted"/>
<comment type="caution">
    <text evidence="3">The sequence shown here is derived from an EMBL/GenBank/DDBJ whole genome shotgun (WGS) entry which is preliminary data.</text>
</comment>
<sequence>MKDILSSIFETNKERLKNPIIGSFLTSWILINWKPILILIFSSKNIEDKIKFITLEYNNIFNILILPLLFSFLYIIVFPYLLMFIDKLTKKATEGRKNEALNLTILDVKNKQKLAEEESELENIKASFREKKDLNKKIEILTTQLDERENLIDILNKEIENLTNISTNKNESLEQNDLLENEYRKFKETYEFVYFKDIGKEISSRRYLPDNIDILVVEKFKILDIILETRDDENQRSYFDFTEKGKYFWKRYLLGMSIKKKVYDEDDDLPF</sequence>
<evidence type="ECO:0000313" key="3">
    <source>
        <dbReference type="EMBL" id="MCW3161144.1"/>
    </source>
</evidence>
<feature type="transmembrane region" description="Helical" evidence="2">
    <location>
        <begin position="20"/>
        <end position="40"/>
    </location>
</feature>
<evidence type="ECO:0000256" key="2">
    <source>
        <dbReference type="SAM" id="Phobius"/>
    </source>
</evidence>
<protein>
    <submittedName>
        <fullName evidence="3">Uncharacterized protein</fullName>
    </submittedName>
</protein>
<gene>
    <name evidence="3" type="ORF">OH806_07670</name>
</gene>
<reference evidence="3" key="1">
    <citation type="submission" date="2022-10" db="EMBL/GenBank/DDBJ databases">
        <title>Chryseobacterium babae sp. nov. isolated from the gut of the beetle Oryctes rhinoceros, and Chryseobacterium kimseyorum sp. nov., isolated from a stick insect rearing cage.</title>
        <authorList>
            <person name="Shelomi M."/>
            <person name="Han C.-J."/>
            <person name="Chen W.-M."/>
            <person name="Chen H.-K."/>
            <person name="Liaw S.-J."/>
            <person name="Muhle E."/>
            <person name="Clermont D."/>
        </authorList>
    </citation>
    <scope>NUCLEOTIDE SEQUENCE</scope>
    <source>
        <strain evidence="3">WLa1L2M3</strain>
    </source>
</reference>
<keyword evidence="4" id="KW-1185">Reference proteome</keyword>
<name>A0ABT3HN18_9FLAO</name>
<dbReference type="EMBL" id="JAPDHV010000003">
    <property type="protein sequence ID" value="MCW3161144.1"/>
    <property type="molecule type" value="Genomic_DNA"/>
</dbReference>
<evidence type="ECO:0000256" key="1">
    <source>
        <dbReference type="SAM" id="Coils"/>
    </source>
</evidence>
<keyword evidence="1" id="KW-0175">Coiled coil</keyword>